<organism evidence="1 2">
    <name type="scientific">Batillaria attramentaria</name>
    <dbReference type="NCBI Taxonomy" id="370345"/>
    <lineage>
        <taxon>Eukaryota</taxon>
        <taxon>Metazoa</taxon>
        <taxon>Spiralia</taxon>
        <taxon>Lophotrochozoa</taxon>
        <taxon>Mollusca</taxon>
        <taxon>Gastropoda</taxon>
        <taxon>Caenogastropoda</taxon>
        <taxon>Sorbeoconcha</taxon>
        <taxon>Cerithioidea</taxon>
        <taxon>Batillariidae</taxon>
        <taxon>Batillaria</taxon>
    </lineage>
</organism>
<protein>
    <submittedName>
        <fullName evidence="1">Uncharacterized protein</fullName>
    </submittedName>
</protein>
<name>A0ABD0JVY1_9CAEN</name>
<dbReference type="Proteomes" id="UP001519460">
    <property type="component" value="Unassembled WGS sequence"/>
</dbReference>
<dbReference type="AlphaFoldDB" id="A0ABD0JVY1"/>
<evidence type="ECO:0000313" key="2">
    <source>
        <dbReference type="Proteomes" id="UP001519460"/>
    </source>
</evidence>
<proteinExistence type="predicted"/>
<gene>
    <name evidence="1" type="ORF">BaRGS_00029961</name>
</gene>
<dbReference type="EMBL" id="JACVVK020000317">
    <property type="protein sequence ID" value="KAK7478750.1"/>
    <property type="molecule type" value="Genomic_DNA"/>
</dbReference>
<sequence>MLNSVLIVGVPMVALLAAAFYVFTRSQAASHGPHGSQQPPTFDSGQCERQNLYSLVFQRLGNMLQPRMMPKLVPPYFLQLEAPTPTPLSFLSFKGTLTHIKSHIVGHGLYFEDWKKYALLCLVPFQSHLWTRVYIY</sequence>
<comment type="caution">
    <text evidence="1">The sequence shown here is derived from an EMBL/GenBank/DDBJ whole genome shotgun (WGS) entry which is preliminary data.</text>
</comment>
<accession>A0ABD0JVY1</accession>
<evidence type="ECO:0000313" key="1">
    <source>
        <dbReference type="EMBL" id="KAK7478750.1"/>
    </source>
</evidence>
<reference evidence="1 2" key="1">
    <citation type="journal article" date="2023" name="Sci. Data">
        <title>Genome assembly of the Korean intertidal mud-creeper Batillaria attramentaria.</title>
        <authorList>
            <person name="Patra A.K."/>
            <person name="Ho P.T."/>
            <person name="Jun S."/>
            <person name="Lee S.J."/>
            <person name="Kim Y."/>
            <person name="Won Y.J."/>
        </authorList>
    </citation>
    <scope>NUCLEOTIDE SEQUENCE [LARGE SCALE GENOMIC DNA]</scope>
    <source>
        <strain evidence="1">Wonlab-2016</strain>
    </source>
</reference>
<keyword evidence="2" id="KW-1185">Reference proteome</keyword>